<evidence type="ECO:0000256" key="3">
    <source>
        <dbReference type="PROSITE-ProRule" id="PRU01211"/>
    </source>
</evidence>
<feature type="repeat" description="ANK" evidence="2">
    <location>
        <begin position="201"/>
        <end position="233"/>
    </location>
</feature>
<comment type="caution">
    <text evidence="3">Lacks conserved residue(s) required for the propagation of feature annotation.</text>
</comment>
<dbReference type="EMBL" id="CATQJL010000223">
    <property type="protein sequence ID" value="CAJ0599740.1"/>
    <property type="molecule type" value="Genomic_DNA"/>
</dbReference>
<accession>A0AA36GWN7</accession>
<dbReference type="SMART" id="SM00248">
    <property type="entry name" value="ANK"/>
    <property type="match status" value="2"/>
</dbReference>
<dbReference type="InterPro" id="IPR014352">
    <property type="entry name" value="FERM/acyl-CoA-bd_prot_sf"/>
</dbReference>
<keyword evidence="4" id="KW-0482">Metalloprotease</keyword>
<dbReference type="PRINTS" id="PR00480">
    <property type="entry name" value="ASTACIN"/>
</dbReference>
<dbReference type="Gene3D" id="1.20.80.10">
    <property type="match status" value="1"/>
</dbReference>
<dbReference type="CDD" id="cd04280">
    <property type="entry name" value="ZnMc_astacin_like"/>
    <property type="match status" value="1"/>
</dbReference>
<evidence type="ECO:0000313" key="7">
    <source>
        <dbReference type="EMBL" id="CAJ0599740.1"/>
    </source>
</evidence>
<evidence type="ECO:0000256" key="2">
    <source>
        <dbReference type="PROSITE-ProRule" id="PRU00023"/>
    </source>
</evidence>
<comment type="caution">
    <text evidence="7">The sequence shown here is derived from an EMBL/GenBank/DDBJ whole genome shotgun (WGS) entry which is preliminary data.</text>
</comment>
<evidence type="ECO:0000259" key="6">
    <source>
        <dbReference type="PROSITE" id="PS51864"/>
    </source>
</evidence>
<dbReference type="SUPFAM" id="SSF55486">
    <property type="entry name" value="Metalloproteases ('zincins'), catalytic domain"/>
    <property type="match status" value="1"/>
</dbReference>
<dbReference type="InterPro" id="IPR024079">
    <property type="entry name" value="MetalloPept_cat_dom_sf"/>
</dbReference>
<dbReference type="InterPro" id="IPR000582">
    <property type="entry name" value="Acyl-CoA-binding_protein"/>
</dbReference>
<name>A0AA36GWN7_CYLNA</name>
<dbReference type="GO" id="GO:0008270">
    <property type="term" value="F:zinc ion binding"/>
    <property type="evidence" value="ECO:0007669"/>
    <property type="project" value="InterPro"/>
</dbReference>
<dbReference type="Pfam" id="PF01400">
    <property type="entry name" value="Astacin"/>
    <property type="match status" value="1"/>
</dbReference>
<dbReference type="InterPro" id="IPR001506">
    <property type="entry name" value="Peptidase_M12A"/>
</dbReference>
<sequence length="515" mass="57717">MFTVLLARYYQSCFEGSGQGTGKELSLEEEFGLMDNPDETQIDPEVRARFQSASAYLPSVVGRLDRSHLVQFYALFKQATVGPAKADDRPSFFDAKGRMKHDAWAQLGDMPKDVAMKTYVAKMAYMNLGWDPTVQNTSHGGFGVRPSRPAFVSESSDGSATSVSDREALLWFTAAKADDVTTITDIYNRRPELINQTDQHLGMTALHWAIDSGCDKVVQFLISKDTDVNAVDPEGNTPLHFAAYCHRQTAAEVLISKGANRTIRNNDGQTAAEVFNKQHCICRTLIGKMKAFVLFVWATFVATVLTEDEPATQLWNKYTNQNGNYIIPYHFSGVYSDEERSKILNAMKKIAANTCVEFKPRKNEEDYVDIINAESEGCGSNVGRIAGRSAVYLESSKHENCLDAKTIMVMLLHTVGLSGEHMREDRDKYIKVHYENIADPMLNFFFAVATSTQNYINVPYDYLSIMHNAKDAYAKAGKVTIETLDPAYQDRIGKPTEPSARDYEKINVLYECKRS</sequence>
<dbReference type="SUPFAM" id="SSF48403">
    <property type="entry name" value="Ankyrin repeat"/>
    <property type="match status" value="1"/>
</dbReference>
<keyword evidence="4" id="KW-0479">Metal-binding</keyword>
<dbReference type="InterPro" id="IPR034035">
    <property type="entry name" value="Astacin-like_dom"/>
</dbReference>
<evidence type="ECO:0000259" key="5">
    <source>
        <dbReference type="PROSITE" id="PS51228"/>
    </source>
</evidence>
<dbReference type="PROSITE" id="PS50088">
    <property type="entry name" value="ANK_REPEAT"/>
    <property type="match status" value="2"/>
</dbReference>
<dbReference type="GO" id="GO:0004222">
    <property type="term" value="F:metalloendopeptidase activity"/>
    <property type="evidence" value="ECO:0007669"/>
    <property type="project" value="UniProtKB-UniRule"/>
</dbReference>
<keyword evidence="4" id="KW-0378">Hydrolase</keyword>
<keyword evidence="4" id="KW-0645">Protease</keyword>
<dbReference type="PROSITE" id="PS51864">
    <property type="entry name" value="ASTACIN"/>
    <property type="match status" value="1"/>
</dbReference>
<gene>
    <name evidence="7" type="ORF">CYNAS_LOCUS11723</name>
</gene>
<keyword evidence="8" id="KW-1185">Reference proteome</keyword>
<dbReference type="SMART" id="SM00235">
    <property type="entry name" value="ZnMc"/>
    <property type="match status" value="1"/>
</dbReference>
<keyword evidence="2" id="KW-0040">ANK repeat</keyword>
<dbReference type="Proteomes" id="UP001176961">
    <property type="component" value="Unassembled WGS sequence"/>
</dbReference>
<evidence type="ECO:0000313" key="8">
    <source>
        <dbReference type="Proteomes" id="UP001176961"/>
    </source>
</evidence>
<dbReference type="InterPro" id="IPR036770">
    <property type="entry name" value="Ankyrin_rpt-contain_sf"/>
</dbReference>
<dbReference type="EC" id="3.4.24.-" evidence="4"/>
<dbReference type="Pfam" id="PF12796">
    <property type="entry name" value="Ank_2"/>
    <property type="match status" value="1"/>
</dbReference>
<protein>
    <recommendedName>
        <fullName evidence="4">Metalloendopeptidase</fullName>
        <ecNumber evidence="4">3.4.24.-</ecNumber>
    </recommendedName>
</protein>
<dbReference type="InterPro" id="IPR002110">
    <property type="entry name" value="Ankyrin_rpt"/>
</dbReference>
<dbReference type="GO" id="GO:0000062">
    <property type="term" value="F:fatty-acyl-CoA binding"/>
    <property type="evidence" value="ECO:0007669"/>
    <property type="project" value="InterPro"/>
</dbReference>
<dbReference type="GO" id="GO:0006508">
    <property type="term" value="P:proteolysis"/>
    <property type="evidence" value="ECO:0007669"/>
    <property type="project" value="UniProtKB-KW"/>
</dbReference>
<organism evidence="7 8">
    <name type="scientific">Cylicocyclus nassatus</name>
    <name type="common">Nematode worm</name>
    <dbReference type="NCBI Taxonomy" id="53992"/>
    <lineage>
        <taxon>Eukaryota</taxon>
        <taxon>Metazoa</taxon>
        <taxon>Ecdysozoa</taxon>
        <taxon>Nematoda</taxon>
        <taxon>Chromadorea</taxon>
        <taxon>Rhabditida</taxon>
        <taxon>Rhabditina</taxon>
        <taxon>Rhabditomorpha</taxon>
        <taxon>Strongyloidea</taxon>
        <taxon>Strongylidae</taxon>
        <taxon>Cylicocyclus</taxon>
    </lineage>
</organism>
<keyword evidence="1" id="KW-1015">Disulfide bond</keyword>
<comment type="cofactor">
    <cofactor evidence="4">
        <name>Zn(2+)</name>
        <dbReference type="ChEBI" id="CHEBI:29105"/>
    </cofactor>
    <text evidence="4">Binds 1 zinc ion per subunit.</text>
</comment>
<feature type="domain" description="Peptidase M12A" evidence="6">
    <location>
        <begin position="302"/>
        <end position="513"/>
    </location>
</feature>
<keyword evidence="4" id="KW-0862">Zinc</keyword>
<evidence type="ECO:0000256" key="4">
    <source>
        <dbReference type="RuleBase" id="RU361183"/>
    </source>
</evidence>
<evidence type="ECO:0000256" key="1">
    <source>
        <dbReference type="ARBA" id="ARBA00023157"/>
    </source>
</evidence>
<dbReference type="PANTHER" id="PTHR10127">
    <property type="entry name" value="DISCOIDIN, CUB, EGF, LAMININ , AND ZINC METALLOPROTEASE DOMAIN CONTAINING"/>
    <property type="match status" value="1"/>
</dbReference>
<dbReference type="AlphaFoldDB" id="A0AA36GWN7"/>
<feature type="repeat" description="ANK" evidence="2">
    <location>
        <begin position="234"/>
        <end position="266"/>
    </location>
</feature>
<dbReference type="SUPFAM" id="SSF47027">
    <property type="entry name" value="Acyl-CoA binding protein"/>
    <property type="match status" value="1"/>
</dbReference>
<dbReference type="Gene3D" id="3.40.390.10">
    <property type="entry name" value="Collagenase (Catalytic Domain)"/>
    <property type="match status" value="1"/>
</dbReference>
<dbReference type="PANTHER" id="PTHR10127:SF880">
    <property type="entry name" value="ZINC METALLOPROTEINASE NAS-5"/>
    <property type="match status" value="1"/>
</dbReference>
<dbReference type="InterPro" id="IPR006026">
    <property type="entry name" value="Peptidase_Metallo"/>
</dbReference>
<reference evidence="7" key="1">
    <citation type="submission" date="2023-07" db="EMBL/GenBank/DDBJ databases">
        <authorList>
            <consortium name="CYATHOMIX"/>
        </authorList>
    </citation>
    <scope>NUCLEOTIDE SEQUENCE</scope>
    <source>
        <strain evidence="7">N/A</strain>
    </source>
</reference>
<dbReference type="PROSITE" id="PS51228">
    <property type="entry name" value="ACB_2"/>
    <property type="match status" value="1"/>
</dbReference>
<dbReference type="InterPro" id="IPR035984">
    <property type="entry name" value="Acyl-CoA-binding_sf"/>
</dbReference>
<proteinExistence type="predicted"/>
<dbReference type="PROSITE" id="PS50297">
    <property type="entry name" value="ANK_REP_REGION"/>
    <property type="match status" value="2"/>
</dbReference>
<feature type="domain" description="ACB" evidence="5">
    <location>
        <begin position="46"/>
        <end position="132"/>
    </location>
</feature>
<dbReference type="Pfam" id="PF00887">
    <property type="entry name" value="ACBP"/>
    <property type="match status" value="1"/>
</dbReference>
<dbReference type="Gene3D" id="1.25.40.20">
    <property type="entry name" value="Ankyrin repeat-containing domain"/>
    <property type="match status" value="1"/>
</dbReference>